<protein>
    <submittedName>
        <fullName evidence="1">Uncharacterized protein</fullName>
    </submittedName>
</protein>
<proteinExistence type="predicted"/>
<evidence type="ECO:0000313" key="2">
    <source>
        <dbReference type="Proteomes" id="UP001225034"/>
    </source>
</evidence>
<accession>A0ABT9YDW8</accession>
<dbReference type="Proteomes" id="UP001225034">
    <property type="component" value="Unassembled WGS sequence"/>
</dbReference>
<keyword evidence="2" id="KW-1185">Reference proteome</keyword>
<reference evidence="1 2" key="1">
    <citation type="submission" date="2023-07" db="EMBL/GenBank/DDBJ databases">
        <title>Genomic Encyclopedia of Type Strains, Phase IV (KMG-IV): sequencing the most valuable type-strain genomes for metagenomic binning, comparative biology and taxonomic classification.</title>
        <authorList>
            <person name="Goeker M."/>
        </authorList>
    </citation>
    <scope>NUCLEOTIDE SEQUENCE [LARGE SCALE GENOMIC DNA]</scope>
    <source>
        <strain evidence="1 2">DSM 19154</strain>
    </source>
</reference>
<dbReference type="EMBL" id="JAUSUA010000001">
    <property type="protein sequence ID" value="MDQ0206050.1"/>
    <property type="molecule type" value="Genomic_DNA"/>
</dbReference>
<comment type="caution">
    <text evidence="1">The sequence shown here is derived from an EMBL/GenBank/DDBJ whole genome shotgun (WGS) entry which is preliminary data.</text>
</comment>
<gene>
    <name evidence="1" type="ORF">J2S05_000824</name>
</gene>
<organism evidence="1 2">
    <name type="scientific">Alkalicoccobacillus murimartini</name>
    <dbReference type="NCBI Taxonomy" id="171685"/>
    <lineage>
        <taxon>Bacteria</taxon>
        <taxon>Bacillati</taxon>
        <taxon>Bacillota</taxon>
        <taxon>Bacilli</taxon>
        <taxon>Bacillales</taxon>
        <taxon>Bacillaceae</taxon>
        <taxon>Alkalicoccobacillus</taxon>
    </lineage>
</organism>
<evidence type="ECO:0000313" key="1">
    <source>
        <dbReference type="EMBL" id="MDQ0206050.1"/>
    </source>
</evidence>
<sequence length="41" mass="5139">MIQFIMLVFEYTLLFKVRYRQVFMIIYPSNIPIYNQFMVNN</sequence>
<name>A0ABT9YDW8_9BACI</name>